<dbReference type="PANTHER" id="PTHR33240:SF15">
    <property type="entry name" value="GAG-PRO-LIKE PROTEIN"/>
    <property type="match status" value="1"/>
</dbReference>
<name>A0ABR0Q7D1_GOSAR</name>
<reference evidence="1 2" key="1">
    <citation type="submission" date="2023-03" db="EMBL/GenBank/DDBJ databases">
        <title>WGS of Gossypium arboreum.</title>
        <authorList>
            <person name="Yu D."/>
        </authorList>
    </citation>
    <scope>NUCLEOTIDE SEQUENCE [LARGE SCALE GENOMIC DNA]</scope>
    <source>
        <tissue evidence="1">Leaf</tissue>
    </source>
</reference>
<dbReference type="Proteomes" id="UP001358586">
    <property type="component" value="Chromosome 4"/>
</dbReference>
<organism evidence="1 2">
    <name type="scientific">Gossypium arboreum</name>
    <name type="common">Tree cotton</name>
    <name type="synonym">Gossypium nanking</name>
    <dbReference type="NCBI Taxonomy" id="29729"/>
    <lineage>
        <taxon>Eukaryota</taxon>
        <taxon>Viridiplantae</taxon>
        <taxon>Streptophyta</taxon>
        <taxon>Embryophyta</taxon>
        <taxon>Tracheophyta</taxon>
        <taxon>Spermatophyta</taxon>
        <taxon>Magnoliopsida</taxon>
        <taxon>eudicotyledons</taxon>
        <taxon>Gunneridae</taxon>
        <taxon>Pentapetalae</taxon>
        <taxon>rosids</taxon>
        <taxon>malvids</taxon>
        <taxon>Malvales</taxon>
        <taxon>Malvaceae</taxon>
        <taxon>Malvoideae</taxon>
        <taxon>Gossypium</taxon>
    </lineage>
</organism>
<accession>A0ABR0Q7D1</accession>
<sequence>MGFKESILKSVRPICGFANQPIEVKVEATLSVTLGDGQHTKTEMIEFLMVDHPSAYNAIFGRSIIRMEKMVATTFCLKLKFLTPTEKGYMRSNQCTTRQCHFACE</sequence>
<proteinExistence type="predicted"/>
<gene>
    <name evidence="1" type="ORF">PVK06_010568</name>
</gene>
<evidence type="ECO:0000313" key="1">
    <source>
        <dbReference type="EMBL" id="KAK5834888.1"/>
    </source>
</evidence>
<comment type="caution">
    <text evidence="1">The sequence shown here is derived from an EMBL/GenBank/DDBJ whole genome shotgun (WGS) entry which is preliminary data.</text>
</comment>
<keyword evidence="2" id="KW-1185">Reference proteome</keyword>
<dbReference type="EMBL" id="JARKNE010000004">
    <property type="protein sequence ID" value="KAK5834888.1"/>
    <property type="molecule type" value="Genomic_DNA"/>
</dbReference>
<protein>
    <submittedName>
        <fullName evidence="1">Uncharacterized protein</fullName>
    </submittedName>
</protein>
<evidence type="ECO:0000313" key="2">
    <source>
        <dbReference type="Proteomes" id="UP001358586"/>
    </source>
</evidence>
<dbReference type="PANTHER" id="PTHR33240">
    <property type="entry name" value="OS08G0508500 PROTEIN"/>
    <property type="match status" value="1"/>
</dbReference>